<evidence type="ECO:0000313" key="1">
    <source>
        <dbReference type="EMBL" id="EMS31099.1"/>
    </source>
</evidence>
<protein>
    <submittedName>
        <fullName evidence="1">Uncharacterized protein</fullName>
    </submittedName>
</protein>
<keyword evidence="2" id="KW-1185">Reference proteome</keyword>
<accession>M7X7X4</accession>
<dbReference type="EMBL" id="AMZY02000023">
    <property type="protein sequence ID" value="EMS31099.1"/>
    <property type="molecule type" value="Genomic_DNA"/>
</dbReference>
<dbReference type="AlphaFoldDB" id="M7X7X4"/>
<dbReference type="InParanoid" id="M7X7X4"/>
<evidence type="ECO:0000313" key="2">
    <source>
        <dbReference type="Proteomes" id="UP000010953"/>
    </source>
</evidence>
<dbReference type="STRING" id="1239962.C943_02672"/>
<gene>
    <name evidence="1" type="ORF">C943_02672</name>
</gene>
<dbReference type="Proteomes" id="UP000010953">
    <property type="component" value="Unassembled WGS sequence"/>
</dbReference>
<name>M7X7X4_9BACT</name>
<organism evidence="1 2">
    <name type="scientific">Mariniradius saccharolyticus AK6</name>
    <dbReference type="NCBI Taxonomy" id="1239962"/>
    <lineage>
        <taxon>Bacteria</taxon>
        <taxon>Pseudomonadati</taxon>
        <taxon>Bacteroidota</taxon>
        <taxon>Cytophagia</taxon>
        <taxon>Cytophagales</taxon>
        <taxon>Cyclobacteriaceae</taxon>
        <taxon>Mariniradius</taxon>
    </lineage>
</organism>
<comment type="caution">
    <text evidence="1">The sequence shown here is derived from an EMBL/GenBank/DDBJ whole genome shotgun (WGS) entry which is preliminary data.</text>
</comment>
<proteinExistence type="predicted"/>
<sequence>MGQNWLQVKLPHLRQKPEDLILFTLFSIAAFDILLDETKIRHRLFGAWI</sequence>
<reference evidence="1" key="1">
    <citation type="submission" date="2013-01" db="EMBL/GenBank/DDBJ databases">
        <title>Genome assembly of Mariniradius saccharolyticus AK6.</title>
        <authorList>
            <person name="Vaidya B."/>
            <person name="Khatri I."/>
            <person name="Tanuku N.R.S."/>
            <person name="Subramanian S."/>
            <person name="Pinnaka A."/>
        </authorList>
    </citation>
    <scope>NUCLEOTIDE SEQUENCE [LARGE SCALE GENOMIC DNA]</scope>
    <source>
        <strain evidence="1">AK6</strain>
    </source>
</reference>